<dbReference type="InterPro" id="IPR000858">
    <property type="entry name" value="S_locus_glycoprot_dom"/>
</dbReference>
<comment type="catalytic activity">
    <reaction evidence="18 20">
        <text>L-threonyl-[protein] + ATP = O-phospho-L-threonyl-[protein] + ADP + H(+)</text>
        <dbReference type="Rhea" id="RHEA:46608"/>
        <dbReference type="Rhea" id="RHEA-COMP:11060"/>
        <dbReference type="Rhea" id="RHEA-COMP:11605"/>
        <dbReference type="ChEBI" id="CHEBI:15378"/>
        <dbReference type="ChEBI" id="CHEBI:30013"/>
        <dbReference type="ChEBI" id="CHEBI:30616"/>
        <dbReference type="ChEBI" id="CHEBI:61977"/>
        <dbReference type="ChEBI" id="CHEBI:456216"/>
        <dbReference type="EC" id="2.7.11.1"/>
    </reaction>
</comment>
<feature type="domain" description="Protein kinase" evidence="22">
    <location>
        <begin position="488"/>
        <end position="770"/>
    </location>
</feature>
<dbReference type="PANTHER" id="PTHR47974">
    <property type="entry name" value="OS07G0415500 PROTEIN"/>
    <property type="match status" value="1"/>
</dbReference>
<dbReference type="EMBL" id="WJXA01000011">
    <property type="protein sequence ID" value="KAF7128085.1"/>
    <property type="molecule type" value="Genomic_DNA"/>
</dbReference>
<evidence type="ECO:0000256" key="16">
    <source>
        <dbReference type="ARBA" id="ARBA00023170"/>
    </source>
</evidence>
<gene>
    <name evidence="24" type="ORF">RHSIM_Rhsim11G0063500</name>
</gene>
<keyword evidence="3 20" id="KW-0723">Serine/threonine-protein kinase</keyword>
<dbReference type="FunFam" id="2.90.10.10:FF:000016">
    <property type="entry name" value="G-type lectin S-receptor-like serine/threonine-protein kinase"/>
    <property type="match status" value="1"/>
</dbReference>
<feature type="domain" description="Bulb-type lectin" evidence="23">
    <location>
        <begin position="150"/>
        <end position="269"/>
    </location>
</feature>
<dbReference type="AlphaFoldDB" id="A0A834GE44"/>
<dbReference type="PROSITE" id="PS50927">
    <property type="entry name" value="BULB_LECTIN"/>
    <property type="match status" value="2"/>
</dbReference>
<keyword evidence="16" id="KW-0675">Receptor</keyword>
<evidence type="ECO:0000256" key="10">
    <source>
        <dbReference type="ARBA" id="ARBA00022741"/>
    </source>
</evidence>
<dbReference type="GO" id="GO:0005886">
    <property type="term" value="C:plasma membrane"/>
    <property type="evidence" value="ECO:0007669"/>
    <property type="project" value="UniProtKB-SubCell"/>
</dbReference>
<evidence type="ECO:0000256" key="17">
    <source>
        <dbReference type="ARBA" id="ARBA00023180"/>
    </source>
</evidence>
<evidence type="ECO:0000256" key="21">
    <source>
        <dbReference type="SAM" id="Phobius"/>
    </source>
</evidence>
<dbReference type="SUPFAM" id="SSF51110">
    <property type="entry name" value="alpha-D-mannose-specific plant lectins"/>
    <property type="match status" value="1"/>
</dbReference>
<dbReference type="Proteomes" id="UP000626092">
    <property type="component" value="Unassembled WGS sequence"/>
</dbReference>
<evidence type="ECO:0000256" key="11">
    <source>
        <dbReference type="ARBA" id="ARBA00022777"/>
    </source>
</evidence>
<evidence type="ECO:0000313" key="24">
    <source>
        <dbReference type="EMBL" id="KAF7128085.1"/>
    </source>
</evidence>
<feature type="transmembrane region" description="Helical" evidence="21">
    <location>
        <begin position="424"/>
        <end position="451"/>
    </location>
</feature>
<keyword evidence="14 21" id="KW-0472">Membrane</keyword>
<dbReference type="OrthoDB" id="1621264at2759"/>
<evidence type="ECO:0000256" key="7">
    <source>
        <dbReference type="ARBA" id="ARBA00022729"/>
    </source>
</evidence>
<evidence type="ECO:0000256" key="5">
    <source>
        <dbReference type="ARBA" id="ARBA00022679"/>
    </source>
</evidence>
<dbReference type="FunFam" id="2.90.10.10:FF:000025">
    <property type="entry name" value="G-type lectin S-receptor-like serine/threonine-protein kinase"/>
    <property type="match status" value="1"/>
</dbReference>
<comment type="catalytic activity">
    <reaction evidence="19 20">
        <text>L-seryl-[protein] + ATP = O-phospho-L-seryl-[protein] + ADP + H(+)</text>
        <dbReference type="Rhea" id="RHEA:17989"/>
        <dbReference type="Rhea" id="RHEA-COMP:9863"/>
        <dbReference type="Rhea" id="RHEA-COMP:11604"/>
        <dbReference type="ChEBI" id="CHEBI:15378"/>
        <dbReference type="ChEBI" id="CHEBI:29999"/>
        <dbReference type="ChEBI" id="CHEBI:30616"/>
        <dbReference type="ChEBI" id="CHEBI:83421"/>
        <dbReference type="ChEBI" id="CHEBI:456216"/>
        <dbReference type="EC" id="2.7.11.1"/>
    </reaction>
</comment>
<protein>
    <recommendedName>
        <fullName evidence="20">Receptor-like serine/threonine-protein kinase</fullName>
        <ecNumber evidence="20">2.7.11.1</ecNumber>
    </recommendedName>
</protein>
<dbReference type="Gene3D" id="3.30.200.20">
    <property type="entry name" value="Phosphorylase Kinase, domain 1"/>
    <property type="match status" value="1"/>
</dbReference>
<dbReference type="EC" id="2.7.11.1" evidence="20"/>
<comment type="caution">
    <text evidence="24">The sequence shown here is derived from an EMBL/GenBank/DDBJ whole genome shotgun (WGS) entry which is preliminary data.</text>
</comment>
<dbReference type="InterPro" id="IPR024171">
    <property type="entry name" value="SRK-like_kinase"/>
</dbReference>
<dbReference type="InterPro" id="IPR036426">
    <property type="entry name" value="Bulb-type_lectin_dom_sf"/>
</dbReference>
<feature type="domain" description="Bulb-type lectin" evidence="23">
    <location>
        <begin position="27"/>
        <end position="148"/>
    </location>
</feature>
<evidence type="ECO:0000256" key="3">
    <source>
        <dbReference type="ARBA" id="ARBA00022527"/>
    </source>
</evidence>
<dbReference type="InterPro" id="IPR001480">
    <property type="entry name" value="Bulb-type_lectin_dom"/>
</dbReference>
<keyword evidence="7" id="KW-0732">Signal</keyword>
<evidence type="ECO:0000259" key="22">
    <source>
        <dbReference type="PROSITE" id="PS50011"/>
    </source>
</evidence>
<evidence type="ECO:0000256" key="2">
    <source>
        <dbReference type="ARBA" id="ARBA00022475"/>
    </source>
</evidence>
<evidence type="ECO:0000256" key="20">
    <source>
        <dbReference type="PIRNR" id="PIRNR000641"/>
    </source>
</evidence>
<dbReference type="Pfam" id="PF00069">
    <property type="entry name" value="Pkinase"/>
    <property type="match status" value="1"/>
</dbReference>
<evidence type="ECO:0000256" key="8">
    <source>
        <dbReference type="ARBA" id="ARBA00022734"/>
    </source>
</evidence>
<keyword evidence="12 20" id="KW-0067">ATP-binding</keyword>
<keyword evidence="17" id="KW-0325">Glycoprotein</keyword>
<evidence type="ECO:0000256" key="15">
    <source>
        <dbReference type="ARBA" id="ARBA00023157"/>
    </source>
</evidence>
<keyword evidence="13 21" id="KW-1133">Transmembrane helix</keyword>
<evidence type="ECO:0000256" key="9">
    <source>
        <dbReference type="ARBA" id="ARBA00022737"/>
    </source>
</evidence>
<dbReference type="Pfam" id="PF00954">
    <property type="entry name" value="S_locus_glycop"/>
    <property type="match status" value="1"/>
</dbReference>
<keyword evidence="6 21" id="KW-0812">Transmembrane</keyword>
<name>A0A834GE44_RHOSS</name>
<dbReference type="CDD" id="cd00028">
    <property type="entry name" value="B_lectin"/>
    <property type="match status" value="1"/>
</dbReference>
<keyword evidence="9" id="KW-0677">Repeat</keyword>
<evidence type="ECO:0000256" key="19">
    <source>
        <dbReference type="ARBA" id="ARBA00048679"/>
    </source>
</evidence>
<dbReference type="FunFam" id="3.30.200.20:FF:000059">
    <property type="entry name" value="S-receptor-like serine/threonine-protein kinase"/>
    <property type="match status" value="1"/>
</dbReference>
<proteinExistence type="inferred from homology"/>
<dbReference type="SUPFAM" id="SSF56112">
    <property type="entry name" value="Protein kinase-like (PK-like)"/>
    <property type="match status" value="1"/>
</dbReference>
<comment type="subcellular location">
    <subcellularLocation>
        <location evidence="1">Cell membrane</location>
        <topology evidence="1">Single-pass type I membrane protein</topology>
    </subcellularLocation>
</comment>
<dbReference type="GO" id="GO:0048544">
    <property type="term" value="P:recognition of pollen"/>
    <property type="evidence" value="ECO:0007669"/>
    <property type="project" value="InterPro"/>
</dbReference>
<keyword evidence="2" id="KW-1003">Cell membrane</keyword>
<dbReference type="PIRSF" id="PIRSF000641">
    <property type="entry name" value="SRK"/>
    <property type="match status" value="1"/>
</dbReference>
<keyword evidence="4" id="KW-0245">EGF-like domain</keyword>
<dbReference type="Pfam" id="PF01453">
    <property type="entry name" value="B_lectin"/>
    <property type="match status" value="1"/>
</dbReference>
<dbReference type="GO" id="GO:0005524">
    <property type="term" value="F:ATP binding"/>
    <property type="evidence" value="ECO:0007669"/>
    <property type="project" value="UniProtKB-KW"/>
</dbReference>
<dbReference type="PROSITE" id="PS50011">
    <property type="entry name" value="PROTEIN_KINASE_DOM"/>
    <property type="match status" value="1"/>
</dbReference>
<keyword evidence="15" id="KW-1015">Disulfide bond</keyword>
<evidence type="ECO:0000256" key="6">
    <source>
        <dbReference type="ARBA" id="ARBA00022692"/>
    </source>
</evidence>
<keyword evidence="11 20" id="KW-0418">Kinase</keyword>
<evidence type="ECO:0000256" key="12">
    <source>
        <dbReference type="ARBA" id="ARBA00022840"/>
    </source>
</evidence>
<keyword evidence="8" id="KW-0430">Lectin</keyword>
<dbReference type="FunFam" id="1.10.510.10:FF:000384">
    <property type="entry name" value="G-type lectin S-receptor-like serine/threonine-protein kinase"/>
    <property type="match status" value="1"/>
</dbReference>
<dbReference type="CDD" id="cd14066">
    <property type="entry name" value="STKc_IRAK"/>
    <property type="match status" value="1"/>
</dbReference>
<evidence type="ECO:0000313" key="25">
    <source>
        <dbReference type="Proteomes" id="UP000626092"/>
    </source>
</evidence>
<accession>A0A834GE44</accession>
<dbReference type="InterPro" id="IPR000719">
    <property type="entry name" value="Prot_kinase_dom"/>
</dbReference>
<keyword evidence="10 20" id="KW-0547">Nucleotide-binding</keyword>
<keyword evidence="25" id="KW-1185">Reference proteome</keyword>
<dbReference type="SMART" id="SM00108">
    <property type="entry name" value="B_lectin"/>
    <property type="match status" value="1"/>
</dbReference>
<evidence type="ECO:0000256" key="14">
    <source>
        <dbReference type="ARBA" id="ARBA00023136"/>
    </source>
</evidence>
<organism evidence="24 25">
    <name type="scientific">Rhododendron simsii</name>
    <name type="common">Sims's rhododendron</name>
    <dbReference type="NCBI Taxonomy" id="118357"/>
    <lineage>
        <taxon>Eukaryota</taxon>
        <taxon>Viridiplantae</taxon>
        <taxon>Streptophyta</taxon>
        <taxon>Embryophyta</taxon>
        <taxon>Tracheophyta</taxon>
        <taxon>Spermatophyta</taxon>
        <taxon>Magnoliopsida</taxon>
        <taxon>eudicotyledons</taxon>
        <taxon>Gunneridae</taxon>
        <taxon>Pentapetalae</taxon>
        <taxon>asterids</taxon>
        <taxon>Ericales</taxon>
        <taxon>Ericaceae</taxon>
        <taxon>Ericoideae</taxon>
        <taxon>Rhodoreae</taxon>
        <taxon>Rhododendron</taxon>
    </lineage>
</organism>
<evidence type="ECO:0000256" key="4">
    <source>
        <dbReference type="ARBA" id="ARBA00022536"/>
    </source>
</evidence>
<dbReference type="Gene3D" id="2.90.10.10">
    <property type="entry name" value="Bulb-type lectin domain"/>
    <property type="match status" value="2"/>
</dbReference>
<dbReference type="Gene3D" id="1.10.510.10">
    <property type="entry name" value="Transferase(Phosphotransferase) domain 1"/>
    <property type="match status" value="1"/>
</dbReference>
<comment type="similarity">
    <text evidence="20">Belongs to the protein kinase superfamily. Ser/Thr protein kinase family.</text>
</comment>
<evidence type="ECO:0000256" key="13">
    <source>
        <dbReference type="ARBA" id="ARBA00022989"/>
    </source>
</evidence>
<evidence type="ECO:0000256" key="1">
    <source>
        <dbReference type="ARBA" id="ARBA00004251"/>
    </source>
</evidence>
<keyword evidence="5 20" id="KW-0808">Transferase</keyword>
<dbReference type="PANTHER" id="PTHR47974:SF9">
    <property type="entry name" value="RECEPTOR-LIKE SERINE_THREONINE-PROTEIN KINASE"/>
    <property type="match status" value="1"/>
</dbReference>
<sequence length="846" mass="93411">MASVTICRVLKMTIGERDYWMASVREEADISPGSTLHASNPTQTWTSPNKNFSLGFISDGPAYFAAVMCDGIPVWKAGGSESGGGVADSSASLRFQANGNLRLVNGSSGSVVWQSDTAGCGVTSAALDDSGNFVLKNSTVSIWSTFDNPTDTILPSQNFAINKVLRSGMYSFSLLSSGNLALRWNNYIVYWSLGLDSSSDSINLTSPSLSLESNGTLLVFDPSLSSPVVMAYSSDHAEGSDVLRFLRLDNDGNLRIYSSSKGSGKITERWAAVANQCLVFGYCGDMGVCSYNNSGPTCGCPSQNFDPIDLDNRRKGCRRRVEIEDCPGRETMLQLDHTTFLTYPPELVPQLFYLGIAACQLNCLNSRSCIASTSLADGRGSIYMKFPGFLSGYQSPALRTTSFIKVCYSIIPNQSISRKNARGYHAWIVVLVVLVPIFCFFVLECVLWLWLHGKSQRFGGLSGQCSPLDFVSGVSLQFSYKELRSATKGFGDKIGGGELGAVFRGTLANGTVVAVKCLEVIELGQKQFRMEVATISRTHHLNLVRLIGFCCDGYRHRLLVYEFMEKGSLNHFLFPREEQFKTSLNWECRFTIALGTAKGLTYLHEECQDCIVHGHMKPENILLDEKNIAKVTDFGLSRLTSPKKDHHRCRTLASTSGFTKGYLAPEWLRNLPITSKVDVYSYGMVLLELVSGRRSFEASAETDEKKFSVWAFEEYERGNVKEIVDKRILDHEEVDMGKVIRAIQVGFWCIQEQPSQRPTMGEVVQMLEGVTKIGKPPNPKAVFEGASNRENKNESREGIFMPCTIRAQARSLLMGKVVQMLEGIIEMEKPPPPKALQLKDPLVEPA</sequence>
<reference evidence="24" key="1">
    <citation type="submission" date="2019-11" db="EMBL/GenBank/DDBJ databases">
        <authorList>
            <person name="Liu Y."/>
            <person name="Hou J."/>
            <person name="Li T.-Q."/>
            <person name="Guan C.-H."/>
            <person name="Wu X."/>
            <person name="Wu H.-Z."/>
            <person name="Ling F."/>
            <person name="Zhang R."/>
            <person name="Shi X.-G."/>
            <person name="Ren J.-P."/>
            <person name="Chen E.-F."/>
            <person name="Sun J.-M."/>
        </authorList>
    </citation>
    <scope>NUCLEOTIDE SEQUENCE</scope>
    <source>
        <strain evidence="24">Adult_tree_wgs_1</strain>
        <tissue evidence="24">Leaves</tissue>
    </source>
</reference>
<dbReference type="GO" id="GO:0030246">
    <property type="term" value="F:carbohydrate binding"/>
    <property type="evidence" value="ECO:0007669"/>
    <property type="project" value="UniProtKB-KW"/>
</dbReference>
<evidence type="ECO:0000256" key="18">
    <source>
        <dbReference type="ARBA" id="ARBA00047899"/>
    </source>
</evidence>
<dbReference type="InterPro" id="IPR011009">
    <property type="entry name" value="Kinase-like_dom_sf"/>
</dbReference>
<dbReference type="GO" id="GO:0004674">
    <property type="term" value="F:protein serine/threonine kinase activity"/>
    <property type="evidence" value="ECO:0007669"/>
    <property type="project" value="UniProtKB-KW"/>
</dbReference>
<evidence type="ECO:0000259" key="23">
    <source>
        <dbReference type="PROSITE" id="PS50927"/>
    </source>
</evidence>